<protein>
    <submittedName>
        <fullName evidence="2">Uncharacterized protein</fullName>
    </submittedName>
</protein>
<dbReference type="EMBL" id="WNYA01005227">
    <property type="protein sequence ID" value="KAG8542300.1"/>
    <property type="molecule type" value="Genomic_DNA"/>
</dbReference>
<feature type="compositionally biased region" description="Basic and acidic residues" evidence="1">
    <location>
        <begin position="16"/>
        <end position="30"/>
    </location>
</feature>
<evidence type="ECO:0000256" key="1">
    <source>
        <dbReference type="SAM" id="MobiDB-lite"/>
    </source>
</evidence>
<dbReference type="AlphaFoldDB" id="A0AAV6Z4Q7"/>
<evidence type="ECO:0000313" key="3">
    <source>
        <dbReference type="Proteomes" id="UP000824782"/>
    </source>
</evidence>
<proteinExistence type="predicted"/>
<keyword evidence="3" id="KW-1185">Reference proteome</keyword>
<organism evidence="2 3">
    <name type="scientific">Engystomops pustulosus</name>
    <name type="common">Tungara frog</name>
    <name type="synonym">Physalaemus pustulosus</name>
    <dbReference type="NCBI Taxonomy" id="76066"/>
    <lineage>
        <taxon>Eukaryota</taxon>
        <taxon>Metazoa</taxon>
        <taxon>Chordata</taxon>
        <taxon>Craniata</taxon>
        <taxon>Vertebrata</taxon>
        <taxon>Euteleostomi</taxon>
        <taxon>Amphibia</taxon>
        <taxon>Batrachia</taxon>
        <taxon>Anura</taxon>
        <taxon>Neobatrachia</taxon>
        <taxon>Hyloidea</taxon>
        <taxon>Leptodactylidae</taxon>
        <taxon>Leiuperinae</taxon>
        <taxon>Engystomops</taxon>
    </lineage>
</organism>
<feature type="region of interest" description="Disordered" evidence="1">
    <location>
        <begin position="16"/>
        <end position="43"/>
    </location>
</feature>
<reference evidence="2" key="1">
    <citation type="thesis" date="2020" institute="ProQuest LLC" country="789 East Eisenhower Parkway, Ann Arbor, MI, USA">
        <title>Comparative Genomics and Chromosome Evolution.</title>
        <authorList>
            <person name="Mudd A.B."/>
        </authorList>
    </citation>
    <scope>NUCLEOTIDE SEQUENCE</scope>
    <source>
        <strain evidence="2">237g6f4</strain>
        <tissue evidence="2">Blood</tissue>
    </source>
</reference>
<sequence length="93" mass="11054">MPRWMPRWISENVLPEVHDKAKYPKPDPQRHRPWRNPPASHREIQSRDIEEIHVTGQNQPVQTQIIIRYMDTTTMSLLISSWNIQGLNTLAQF</sequence>
<comment type="caution">
    <text evidence="2">The sequence shown here is derived from an EMBL/GenBank/DDBJ whole genome shotgun (WGS) entry which is preliminary data.</text>
</comment>
<name>A0AAV6Z4Q7_ENGPU</name>
<evidence type="ECO:0000313" key="2">
    <source>
        <dbReference type="EMBL" id="KAG8542300.1"/>
    </source>
</evidence>
<accession>A0AAV6Z4Q7</accession>
<gene>
    <name evidence="2" type="ORF">GDO81_026994</name>
</gene>
<dbReference type="Proteomes" id="UP000824782">
    <property type="component" value="Unassembled WGS sequence"/>
</dbReference>